<dbReference type="RefSeq" id="WP_071133207.1">
    <property type="nucleotide sequence ID" value="NZ_JACVVN010000002.1"/>
</dbReference>
<gene>
    <name evidence="2" type="ORF">PYTT_0340</name>
</gene>
<accession>A0A1H6KJ48</accession>
<dbReference type="InterPro" id="IPR011047">
    <property type="entry name" value="Quinoprotein_ADH-like_sf"/>
</dbReference>
<feature type="region of interest" description="Disordered" evidence="1">
    <location>
        <begin position="1"/>
        <end position="31"/>
    </location>
</feature>
<dbReference type="GO" id="GO:0006367">
    <property type="term" value="P:transcription initiation at RNA polymerase II promoter"/>
    <property type="evidence" value="ECO:0007669"/>
    <property type="project" value="TreeGrafter"/>
</dbReference>
<evidence type="ECO:0000313" key="3">
    <source>
        <dbReference type="Proteomes" id="UP000176204"/>
    </source>
</evidence>
<dbReference type="OrthoDB" id="422888at2"/>
<dbReference type="AlphaFoldDB" id="A0A1H6KJ48"/>
<dbReference type="SUPFAM" id="SSF50998">
    <property type="entry name" value="Quinoprotein alcohol dehydrogenase-like"/>
    <property type="match status" value="1"/>
</dbReference>
<feature type="compositionally biased region" description="Pro residues" evidence="1">
    <location>
        <begin position="22"/>
        <end position="31"/>
    </location>
</feature>
<dbReference type="InterPro" id="IPR015943">
    <property type="entry name" value="WD40/YVTN_repeat-like_dom_sf"/>
</dbReference>
<dbReference type="STRING" id="1679444.PYTT_0340"/>
<dbReference type="Gene3D" id="2.130.10.10">
    <property type="entry name" value="YVTN repeat-like/Quinoprotein amine dehydrogenase"/>
    <property type="match status" value="2"/>
</dbReference>
<evidence type="ECO:0000256" key="1">
    <source>
        <dbReference type="SAM" id="MobiDB-lite"/>
    </source>
</evidence>
<dbReference type="Pfam" id="PF07676">
    <property type="entry name" value="PD40"/>
    <property type="match status" value="1"/>
</dbReference>
<keyword evidence="3" id="KW-1185">Reference proteome</keyword>
<sequence>MTYPDTPQDPPSTSPEIDLSNIPPPVFPEPKPPFRPPVKKILLWSSIALAGAGLLYGINSMASQKNKAVAQSLKKKEQESRLKQQREQERLRQVQNAQRYQTVKARIRAEQKRTEPVHQQPDYAPYRQAIIETRPLTPFDSSSYEGTATFSPDGNYLITQVSYPNGDDTTCWGCRILSTANFRPVGETIKIYDKSFSHSKFYRDVTAAAYTPDQSALLLVAGGDAVFYNFRTKDFSAPIKKYIDGSHSIDFSSDGKYVALTKSTTVSGNLVTFVTLHDVATGKEPQHVCLGEGSNHHVEFLPQGDRLLAKNSQRVELIGIRTGRTLWSSPYNKNVQDARLNPAGHMFASLINNQLEWWSTKTGELMPVQPHNSVKSLFFIPKSCRFSPDGKRLMIVDYKKIVILDTATGRLVGQPMEHEATINTACFTPNSRYVITSRNPLEGMRAEDPCEVQIWETETGNKFGKPMPHNSAPAYMEISKDGKYLLTQENSIQGGSQIWNISKTAEAPQG</sequence>
<name>A0A1H6KJ48_9BACT</name>
<protein>
    <submittedName>
        <fullName evidence="2">Wd40-like beta propeller</fullName>
    </submittedName>
</protein>
<dbReference type="PANTHER" id="PTHR19879">
    <property type="entry name" value="TRANSCRIPTION INITIATION FACTOR TFIID"/>
    <property type="match status" value="1"/>
</dbReference>
<dbReference type="PANTHER" id="PTHR19879:SF1">
    <property type="entry name" value="CANNONBALL-RELATED"/>
    <property type="match status" value="1"/>
</dbReference>
<evidence type="ECO:0000313" key="2">
    <source>
        <dbReference type="EMBL" id="SEH73680.1"/>
    </source>
</evidence>
<reference evidence="3" key="1">
    <citation type="submission" date="2016-09" db="EMBL/GenBank/DDBJ databases">
        <authorList>
            <person name="Koehorst J."/>
        </authorList>
    </citation>
    <scope>NUCLEOTIDE SEQUENCE [LARGE SCALE GENOMIC DNA]</scope>
</reference>
<dbReference type="EMBL" id="LT629973">
    <property type="protein sequence ID" value="SEH73680.1"/>
    <property type="molecule type" value="Genomic_DNA"/>
</dbReference>
<organism evidence="2 3">
    <name type="scientific">Akkermansia glycaniphila</name>
    <dbReference type="NCBI Taxonomy" id="1679444"/>
    <lineage>
        <taxon>Bacteria</taxon>
        <taxon>Pseudomonadati</taxon>
        <taxon>Verrucomicrobiota</taxon>
        <taxon>Verrucomicrobiia</taxon>
        <taxon>Verrucomicrobiales</taxon>
        <taxon>Akkermansiaceae</taxon>
        <taxon>Akkermansia</taxon>
    </lineage>
</organism>
<dbReference type="Proteomes" id="UP000176204">
    <property type="component" value="Chromosome I"/>
</dbReference>
<proteinExistence type="predicted"/>
<dbReference type="KEGG" id="agl:PYTT_0340"/>
<dbReference type="InterPro" id="IPR011659">
    <property type="entry name" value="WD40"/>
</dbReference>